<keyword evidence="3" id="KW-0408">Iron</keyword>
<keyword evidence="5" id="KW-1133">Transmembrane helix</keyword>
<evidence type="ECO:0000313" key="8">
    <source>
        <dbReference type="Proteomes" id="UP000594342"/>
    </source>
</evidence>
<evidence type="ECO:0000313" key="7">
    <source>
        <dbReference type="EMBL" id="VBB18555.1"/>
    </source>
</evidence>
<evidence type="ECO:0000256" key="1">
    <source>
        <dbReference type="ARBA" id="ARBA00022617"/>
    </source>
</evidence>
<dbReference type="GO" id="GO:0016020">
    <property type="term" value="C:membrane"/>
    <property type="evidence" value="ECO:0007669"/>
    <property type="project" value="TreeGrafter"/>
</dbReference>
<keyword evidence="5" id="KW-0812">Transmembrane</keyword>
<keyword evidence="2" id="KW-0479">Metal-binding</keyword>
<gene>
    <name evidence="7" type="ORF">YASMINEVIRUS_1018</name>
</gene>
<evidence type="ECO:0000259" key="6">
    <source>
        <dbReference type="PROSITE" id="PS50255"/>
    </source>
</evidence>
<dbReference type="PRINTS" id="PR00363">
    <property type="entry name" value="CYTOCHROMEB5"/>
</dbReference>
<dbReference type="SMART" id="SM01117">
    <property type="entry name" value="Cyt-b5"/>
    <property type="match status" value="1"/>
</dbReference>
<evidence type="ECO:0000256" key="3">
    <source>
        <dbReference type="ARBA" id="ARBA00023004"/>
    </source>
</evidence>
<accession>A0A5K0U9Z1</accession>
<dbReference type="PROSITE" id="PS00191">
    <property type="entry name" value="CYTOCHROME_B5_1"/>
    <property type="match status" value="1"/>
</dbReference>
<dbReference type="SUPFAM" id="SSF55856">
    <property type="entry name" value="Cytochrome b5-like heme/steroid binding domain"/>
    <property type="match status" value="1"/>
</dbReference>
<dbReference type="Proteomes" id="UP000594342">
    <property type="component" value="Unassembled WGS sequence"/>
</dbReference>
<dbReference type="InterPro" id="IPR050668">
    <property type="entry name" value="Cytochrome_b5"/>
</dbReference>
<comment type="similarity">
    <text evidence="4">Belongs to the cytochrome b5 family.</text>
</comment>
<dbReference type="GO" id="GO:0020037">
    <property type="term" value="F:heme binding"/>
    <property type="evidence" value="ECO:0007669"/>
    <property type="project" value="InterPro"/>
</dbReference>
<keyword evidence="5" id="KW-0472">Membrane</keyword>
<dbReference type="PROSITE" id="PS50255">
    <property type="entry name" value="CYTOCHROME_B5_2"/>
    <property type="match status" value="1"/>
</dbReference>
<comment type="caution">
    <text evidence="7">The sequence shown here is derived from an EMBL/GenBank/DDBJ whole genome shotgun (WGS) entry which is preliminary data.</text>
</comment>
<dbReference type="PANTHER" id="PTHR19359">
    <property type="entry name" value="CYTOCHROME B5"/>
    <property type="match status" value="1"/>
</dbReference>
<keyword evidence="1" id="KW-0349">Heme</keyword>
<proteinExistence type="inferred from homology"/>
<keyword evidence="8" id="KW-1185">Reference proteome</keyword>
<dbReference type="GO" id="GO:0046872">
    <property type="term" value="F:metal ion binding"/>
    <property type="evidence" value="ECO:0007669"/>
    <property type="project" value="UniProtKB-KW"/>
</dbReference>
<dbReference type="InterPro" id="IPR001199">
    <property type="entry name" value="Cyt_B5-like_heme/steroid-bd"/>
</dbReference>
<feature type="transmembrane region" description="Helical" evidence="5">
    <location>
        <begin position="136"/>
        <end position="159"/>
    </location>
</feature>
<dbReference type="EMBL" id="UPSH01000001">
    <property type="protein sequence ID" value="VBB18555.1"/>
    <property type="molecule type" value="Genomic_DNA"/>
</dbReference>
<name>A0A5K0U9Z1_9VIRU</name>
<evidence type="ECO:0000256" key="5">
    <source>
        <dbReference type="SAM" id="Phobius"/>
    </source>
</evidence>
<dbReference type="InterPro" id="IPR036400">
    <property type="entry name" value="Cyt_B5-like_heme/steroid_sf"/>
</dbReference>
<dbReference type="Pfam" id="PF00173">
    <property type="entry name" value="Cyt-b5"/>
    <property type="match status" value="1"/>
</dbReference>
<sequence>MSAHLTFSEIREKYQSSGDCVVVIDGNIYNVTEFLEKHPGGAEILMEYACCDASQAFGDVGHSQSAKDMLQTFLIGTLNEESQKGSHCYERSTVAEIRGKDGGDSADAEVSTSASGAHKRCSPESCGSGKYLNENLVMGTAVVVTASVMVGLMAIYYALVMK</sequence>
<reference evidence="7 8" key="1">
    <citation type="submission" date="2018-10" db="EMBL/GenBank/DDBJ databases">
        <authorList>
            <consortium name="IHU Genomes"/>
        </authorList>
    </citation>
    <scope>NUCLEOTIDE SEQUENCE [LARGE SCALE GENOMIC DNA]</scope>
    <source>
        <strain evidence="7 8">A1</strain>
    </source>
</reference>
<protein>
    <recommendedName>
        <fullName evidence="6">Cytochrome b5 heme-binding domain-containing protein</fullName>
    </recommendedName>
</protein>
<evidence type="ECO:0000256" key="2">
    <source>
        <dbReference type="ARBA" id="ARBA00022723"/>
    </source>
</evidence>
<evidence type="ECO:0000256" key="4">
    <source>
        <dbReference type="ARBA" id="ARBA00038168"/>
    </source>
</evidence>
<feature type="domain" description="Cytochrome b5 heme-binding" evidence="6">
    <location>
        <begin position="2"/>
        <end position="79"/>
    </location>
</feature>
<dbReference type="Gene3D" id="3.10.120.10">
    <property type="entry name" value="Cytochrome b5-like heme/steroid binding domain"/>
    <property type="match status" value="1"/>
</dbReference>
<dbReference type="InterPro" id="IPR018506">
    <property type="entry name" value="Cyt_B5_heme-BS"/>
</dbReference>
<organism evidence="7 8">
    <name type="scientific">Yasminevirus sp. GU-2018</name>
    <dbReference type="NCBI Taxonomy" id="2420051"/>
    <lineage>
        <taxon>Viruses</taxon>
        <taxon>Varidnaviria</taxon>
        <taxon>Bamfordvirae</taxon>
        <taxon>Nucleocytoviricota</taxon>
        <taxon>Megaviricetes</taxon>
        <taxon>Imitervirales</taxon>
        <taxon>Mimiviridae</taxon>
        <taxon>Klosneuvirinae</taxon>
        <taxon>Yasminevirus</taxon>
        <taxon>Yasminevirus saudimassiliense</taxon>
    </lineage>
</organism>